<accession>A0A1R3GY30</accession>
<reference evidence="1 2" key="1">
    <citation type="submission" date="2013-09" db="EMBL/GenBank/DDBJ databases">
        <title>Corchorus capsularis genome sequencing.</title>
        <authorList>
            <person name="Alam M."/>
            <person name="Haque M.S."/>
            <person name="Islam M.S."/>
            <person name="Emdad E.M."/>
            <person name="Islam M.M."/>
            <person name="Ahmed B."/>
            <person name="Halim A."/>
            <person name="Hossen Q.M.M."/>
            <person name="Hossain M.Z."/>
            <person name="Ahmed R."/>
            <person name="Khan M.M."/>
            <person name="Islam R."/>
            <person name="Rashid M.M."/>
            <person name="Khan S.A."/>
            <person name="Rahman M.S."/>
            <person name="Alam M."/>
        </authorList>
    </citation>
    <scope>NUCLEOTIDE SEQUENCE [LARGE SCALE GENOMIC DNA]</scope>
    <source>
        <strain evidence="2">cv. CVL-1</strain>
        <tissue evidence="1">Whole seedling</tissue>
    </source>
</reference>
<protein>
    <submittedName>
        <fullName evidence="1">Uncharacterized protein</fullName>
    </submittedName>
</protein>
<comment type="caution">
    <text evidence="1">The sequence shown here is derived from an EMBL/GenBank/DDBJ whole genome shotgun (WGS) entry which is preliminary data.</text>
</comment>
<dbReference type="Proteomes" id="UP000188268">
    <property type="component" value="Unassembled WGS sequence"/>
</dbReference>
<sequence>MAKASDLQQLSNIFPESSIPPF</sequence>
<dbReference type="EMBL" id="AWWV01013066">
    <property type="protein sequence ID" value="OMO63002.1"/>
    <property type="molecule type" value="Genomic_DNA"/>
</dbReference>
<proteinExistence type="predicted"/>
<keyword evidence="2" id="KW-1185">Reference proteome</keyword>
<evidence type="ECO:0000313" key="2">
    <source>
        <dbReference type="Proteomes" id="UP000188268"/>
    </source>
</evidence>
<dbReference type="Gramene" id="OMO63002">
    <property type="protein sequence ID" value="OMO63002"/>
    <property type="gene ID" value="CCACVL1_22533"/>
</dbReference>
<name>A0A1R3GY30_COCAP</name>
<organism evidence="1 2">
    <name type="scientific">Corchorus capsularis</name>
    <name type="common">Jute</name>
    <dbReference type="NCBI Taxonomy" id="210143"/>
    <lineage>
        <taxon>Eukaryota</taxon>
        <taxon>Viridiplantae</taxon>
        <taxon>Streptophyta</taxon>
        <taxon>Embryophyta</taxon>
        <taxon>Tracheophyta</taxon>
        <taxon>Spermatophyta</taxon>
        <taxon>Magnoliopsida</taxon>
        <taxon>eudicotyledons</taxon>
        <taxon>Gunneridae</taxon>
        <taxon>Pentapetalae</taxon>
        <taxon>rosids</taxon>
        <taxon>malvids</taxon>
        <taxon>Malvales</taxon>
        <taxon>Malvaceae</taxon>
        <taxon>Grewioideae</taxon>
        <taxon>Apeibeae</taxon>
        <taxon>Corchorus</taxon>
    </lineage>
</organism>
<dbReference type="AlphaFoldDB" id="A0A1R3GY30"/>
<gene>
    <name evidence="1" type="ORF">CCACVL1_22533</name>
</gene>
<evidence type="ECO:0000313" key="1">
    <source>
        <dbReference type="EMBL" id="OMO63002.1"/>
    </source>
</evidence>